<dbReference type="InterPro" id="IPR050185">
    <property type="entry name" value="Ub_carboxyl-term_hydrolase"/>
</dbReference>
<dbReference type="PANTHER" id="PTHR21646">
    <property type="entry name" value="UBIQUITIN CARBOXYL-TERMINAL HYDROLASE"/>
    <property type="match status" value="1"/>
</dbReference>
<gene>
    <name evidence="5" type="ORF">DPMN_127747</name>
</gene>
<dbReference type="PANTHER" id="PTHR21646:SF23">
    <property type="entry name" value="UBIQUITIN CARBOXYL-TERMINAL HYDROLASE USP2"/>
    <property type="match status" value="1"/>
</dbReference>
<evidence type="ECO:0000259" key="4">
    <source>
        <dbReference type="PROSITE" id="PS50235"/>
    </source>
</evidence>
<feature type="compositionally biased region" description="Basic and acidic residues" evidence="3">
    <location>
        <begin position="158"/>
        <end position="199"/>
    </location>
</feature>
<feature type="region of interest" description="Disordered" evidence="3">
    <location>
        <begin position="95"/>
        <end position="263"/>
    </location>
</feature>
<feature type="domain" description="USP" evidence="4">
    <location>
        <begin position="269"/>
        <end position="601"/>
    </location>
</feature>
<evidence type="ECO:0000256" key="2">
    <source>
        <dbReference type="RuleBase" id="RU366025"/>
    </source>
</evidence>
<protein>
    <recommendedName>
        <fullName evidence="2">Ubiquitin carboxyl-terminal hydrolase</fullName>
        <ecNumber evidence="2">3.4.19.12</ecNumber>
    </recommendedName>
</protein>
<keyword evidence="2" id="KW-0788">Thiol protease</keyword>
<dbReference type="InterPro" id="IPR028889">
    <property type="entry name" value="USP"/>
</dbReference>
<keyword evidence="2" id="KW-0645">Protease</keyword>
<evidence type="ECO:0000256" key="1">
    <source>
        <dbReference type="ARBA" id="ARBA00000707"/>
    </source>
</evidence>
<feature type="compositionally biased region" description="Low complexity" evidence="3">
    <location>
        <begin position="95"/>
        <end position="113"/>
    </location>
</feature>
<comment type="similarity">
    <text evidence="2">Belongs to the peptidase C19 family.</text>
</comment>
<dbReference type="PROSITE" id="PS50235">
    <property type="entry name" value="USP_3"/>
    <property type="match status" value="1"/>
</dbReference>
<evidence type="ECO:0000313" key="6">
    <source>
        <dbReference type="Proteomes" id="UP000828390"/>
    </source>
</evidence>
<dbReference type="CDD" id="cd02674">
    <property type="entry name" value="Peptidase_C19R"/>
    <property type="match status" value="1"/>
</dbReference>
<dbReference type="InterPro" id="IPR038765">
    <property type="entry name" value="Papain-like_cys_pep_sf"/>
</dbReference>
<feature type="compositionally biased region" description="Polar residues" evidence="3">
    <location>
        <begin position="201"/>
        <end position="215"/>
    </location>
</feature>
<reference evidence="5" key="1">
    <citation type="journal article" date="2019" name="bioRxiv">
        <title>The Genome of the Zebra Mussel, Dreissena polymorpha: A Resource for Invasive Species Research.</title>
        <authorList>
            <person name="McCartney M.A."/>
            <person name="Auch B."/>
            <person name="Kono T."/>
            <person name="Mallez S."/>
            <person name="Zhang Y."/>
            <person name="Obille A."/>
            <person name="Becker A."/>
            <person name="Abrahante J.E."/>
            <person name="Garbe J."/>
            <person name="Badalamenti J.P."/>
            <person name="Herman A."/>
            <person name="Mangelson H."/>
            <person name="Liachko I."/>
            <person name="Sullivan S."/>
            <person name="Sone E.D."/>
            <person name="Koren S."/>
            <person name="Silverstein K.A.T."/>
            <person name="Beckman K.B."/>
            <person name="Gohl D.M."/>
        </authorList>
    </citation>
    <scope>NUCLEOTIDE SEQUENCE</scope>
    <source>
        <strain evidence="5">Duluth1</strain>
        <tissue evidence="5">Whole animal</tissue>
    </source>
</reference>
<dbReference type="AlphaFoldDB" id="A0A9D4GYA7"/>
<comment type="caution">
    <text evidence="5">The sequence shown here is derived from an EMBL/GenBank/DDBJ whole genome shotgun (WGS) entry which is preliminary data.</text>
</comment>
<evidence type="ECO:0000256" key="3">
    <source>
        <dbReference type="SAM" id="MobiDB-lite"/>
    </source>
</evidence>
<dbReference type="FunFam" id="3.90.70.10:FF:000083">
    <property type="entry name" value="Uncharacterized protein, isoform B"/>
    <property type="match status" value="1"/>
</dbReference>
<dbReference type="GO" id="GO:0004843">
    <property type="term" value="F:cysteine-type deubiquitinase activity"/>
    <property type="evidence" value="ECO:0007669"/>
    <property type="project" value="UniProtKB-UniRule"/>
</dbReference>
<dbReference type="Gene3D" id="3.90.70.10">
    <property type="entry name" value="Cysteine proteinases"/>
    <property type="match status" value="1"/>
</dbReference>
<keyword evidence="6" id="KW-1185">Reference proteome</keyword>
<proteinExistence type="inferred from homology"/>
<feature type="region of interest" description="Disordered" evidence="3">
    <location>
        <begin position="1"/>
        <end position="62"/>
    </location>
</feature>
<sequence>MPGKTGGTSVYSTSFRSRASSGNRYPEIHSTASSRPTSRPLPSGPGPLDTDGKRFIPDRKYSSSLRNVPVKADHGHITKADYTPITGTLPRKFLSSLHSGSSSSTSNENYNRSVRSRSLATQERLSNTDKLSNDISNIKLNSYDSSSSNGIKTSSRAKGSDDILNPRDQEILNTRDREILNTRDRESRRDAHEVSERHSRLSNGSTSNIEDSVSSRNKDNISRATSLNRDSLIRRDSASNINHKPVSRQSSSSSLSSSSTSRYAHGGKVGLRNIGNTCFMNSVIQCLSNTRPLLEYCLNDDYTHDKNTTSSKLKGALVLAYVNLMTSCWKEKNASYVSPNNFKTQIQKFAPRFSGYQQQDSQEFLRYLLEGLHEDVNRVTQRPKPLQIDDNKHYNDTEKAVEYWNNYMRYDNSRIVEIFVGQLKSELRFDECGHRSTTFDPFWDLSLPVAKVPSESDLTDCLGLFMKAEKLEGNESPTCAKCKKRSSCTKRFSIQRFPQILVLHLKRFSQERYSRKITTLVNFPIKNLDLTEFAAEKGQQPVYNLYAVSEHSGTTYGGHYTAKCKHPYSGEWNSFNDTHVSSCGANQAISSEAYVLFYELVSSASSRL</sequence>
<organism evidence="5 6">
    <name type="scientific">Dreissena polymorpha</name>
    <name type="common">Zebra mussel</name>
    <name type="synonym">Mytilus polymorpha</name>
    <dbReference type="NCBI Taxonomy" id="45954"/>
    <lineage>
        <taxon>Eukaryota</taxon>
        <taxon>Metazoa</taxon>
        <taxon>Spiralia</taxon>
        <taxon>Lophotrochozoa</taxon>
        <taxon>Mollusca</taxon>
        <taxon>Bivalvia</taxon>
        <taxon>Autobranchia</taxon>
        <taxon>Heteroconchia</taxon>
        <taxon>Euheterodonta</taxon>
        <taxon>Imparidentia</taxon>
        <taxon>Neoheterodontei</taxon>
        <taxon>Myida</taxon>
        <taxon>Dreissenoidea</taxon>
        <taxon>Dreissenidae</taxon>
        <taxon>Dreissena</taxon>
    </lineage>
</organism>
<dbReference type="EMBL" id="JAIWYP010000005">
    <property type="protein sequence ID" value="KAH3825864.1"/>
    <property type="molecule type" value="Genomic_DNA"/>
</dbReference>
<comment type="catalytic activity">
    <reaction evidence="1 2">
        <text>Thiol-dependent hydrolysis of ester, thioester, amide, peptide and isopeptide bonds formed by the C-terminal Gly of ubiquitin (a 76-residue protein attached to proteins as an intracellular targeting signal).</text>
        <dbReference type="EC" id="3.4.19.12"/>
    </reaction>
</comment>
<dbReference type="PROSITE" id="PS00973">
    <property type="entry name" value="USP_2"/>
    <property type="match status" value="1"/>
</dbReference>
<dbReference type="Pfam" id="PF00443">
    <property type="entry name" value="UCH"/>
    <property type="match status" value="1"/>
</dbReference>
<dbReference type="GO" id="GO:0016579">
    <property type="term" value="P:protein deubiquitination"/>
    <property type="evidence" value="ECO:0007669"/>
    <property type="project" value="InterPro"/>
</dbReference>
<feature type="compositionally biased region" description="Polar residues" evidence="3">
    <location>
        <begin position="7"/>
        <end position="23"/>
    </location>
</feature>
<dbReference type="InterPro" id="IPR018200">
    <property type="entry name" value="USP_CS"/>
</dbReference>
<dbReference type="GO" id="GO:0006508">
    <property type="term" value="P:proteolysis"/>
    <property type="evidence" value="ECO:0007669"/>
    <property type="project" value="UniProtKB-KW"/>
</dbReference>
<accession>A0A9D4GYA7</accession>
<evidence type="ECO:0000313" key="5">
    <source>
        <dbReference type="EMBL" id="KAH3825864.1"/>
    </source>
</evidence>
<name>A0A9D4GYA7_DREPO</name>
<dbReference type="InterPro" id="IPR001394">
    <property type="entry name" value="Peptidase_C19_UCH"/>
</dbReference>
<feature type="compositionally biased region" description="Basic and acidic residues" evidence="3">
    <location>
        <begin position="50"/>
        <end position="61"/>
    </location>
</feature>
<feature type="compositionally biased region" description="Polar residues" evidence="3">
    <location>
        <begin position="116"/>
        <end position="157"/>
    </location>
</feature>
<dbReference type="EC" id="3.4.19.12" evidence="2"/>
<dbReference type="SUPFAM" id="SSF54001">
    <property type="entry name" value="Cysteine proteinases"/>
    <property type="match status" value="1"/>
</dbReference>
<dbReference type="PROSITE" id="PS00972">
    <property type="entry name" value="USP_1"/>
    <property type="match status" value="1"/>
</dbReference>
<reference evidence="5" key="2">
    <citation type="submission" date="2020-11" db="EMBL/GenBank/DDBJ databases">
        <authorList>
            <person name="McCartney M.A."/>
            <person name="Auch B."/>
            <person name="Kono T."/>
            <person name="Mallez S."/>
            <person name="Becker A."/>
            <person name="Gohl D.M."/>
            <person name="Silverstein K.A.T."/>
            <person name="Koren S."/>
            <person name="Bechman K.B."/>
            <person name="Herman A."/>
            <person name="Abrahante J.E."/>
            <person name="Garbe J."/>
        </authorList>
    </citation>
    <scope>NUCLEOTIDE SEQUENCE</scope>
    <source>
        <strain evidence="5">Duluth1</strain>
        <tissue evidence="5">Whole animal</tissue>
    </source>
</reference>
<keyword evidence="2" id="KW-0833">Ubl conjugation pathway</keyword>
<keyword evidence="2" id="KW-0378">Hydrolase</keyword>
<feature type="compositionally biased region" description="Low complexity" evidence="3">
    <location>
        <begin position="247"/>
        <end position="261"/>
    </location>
</feature>
<dbReference type="Proteomes" id="UP000828390">
    <property type="component" value="Unassembled WGS sequence"/>
</dbReference>